<dbReference type="OrthoDB" id="9760689at2"/>
<accession>A0A0H4KGF4</accession>
<dbReference type="Gene3D" id="3.40.50.150">
    <property type="entry name" value="Vaccinia Virus protein VP39"/>
    <property type="match status" value="1"/>
</dbReference>
<keyword evidence="2" id="KW-1185">Reference proteome</keyword>
<dbReference type="PANTHER" id="PTHR43861">
    <property type="entry name" value="TRANS-ACONITATE 2-METHYLTRANSFERASE-RELATED"/>
    <property type="match status" value="1"/>
</dbReference>
<dbReference type="GeneID" id="93703650"/>
<dbReference type="KEGG" id="beo:BEH_07055"/>
<dbReference type="SUPFAM" id="SSF53335">
    <property type="entry name" value="S-adenosyl-L-methionine-dependent methyltransferases"/>
    <property type="match status" value="1"/>
</dbReference>
<dbReference type="PANTHER" id="PTHR43861:SF1">
    <property type="entry name" value="TRANS-ACONITATE 2-METHYLTRANSFERASE"/>
    <property type="match status" value="1"/>
</dbReference>
<dbReference type="InterPro" id="IPR013216">
    <property type="entry name" value="Methyltransf_11"/>
</dbReference>
<dbReference type="PATRIC" id="fig|135735.6.peg.1422"/>
<gene>
    <name evidence="1" type="ORF">BEH_07055</name>
</gene>
<dbReference type="AlphaFoldDB" id="A0A1X7G478"/>
<evidence type="ECO:0000313" key="2">
    <source>
        <dbReference type="Proteomes" id="UP000036202"/>
    </source>
</evidence>
<dbReference type="RefSeq" id="WP_040058107.1">
    <property type="nucleotide sequence ID" value="NZ_CP011974.1"/>
</dbReference>
<reference evidence="2" key="2">
    <citation type="submission" date="2015-06" db="EMBL/GenBank/DDBJ databases">
        <title>Genome Sequence of Bacillus endophyticus and Analysis of its Companion Mechanism in the Ketogulonigenium vulgare-Bacillus strain Consortium.</title>
        <authorList>
            <person name="Jia N."/>
            <person name="Du J."/>
            <person name="Ding M.-Z."/>
            <person name="Gao F."/>
            <person name="Yuan Y.-J."/>
        </authorList>
    </citation>
    <scope>NUCLEOTIDE SEQUENCE [LARGE SCALE GENOMIC DNA]</scope>
    <source>
        <strain evidence="2">Hbe603</strain>
    </source>
</reference>
<dbReference type="InterPro" id="IPR029063">
    <property type="entry name" value="SAM-dependent_MTases_sf"/>
</dbReference>
<dbReference type="CDD" id="cd02440">
    <property type="entry name" value="AdoMet_MTases"/>
    <property type="match status" value="1"/>
</dbReference>
<dbReference type="GO" id="GO:0008757">
    <property type="term" value="F:S-adenosylmethionine-dependent methyltransferase activity"/>
    <property type="evidence" value="ECO:0007669"/>
    <property type="project" value="InterPro"/>
</dbReference>
<proteinExistence type="predicted"/>
<name>A0A1X7G478_9BACI</name>
<evidence type="ECO:0000313" key="1">
    <source>
        <dbReference type="EMBL" id="AKO91881.1"/>
    </source>
</evidence>
<organism evidence="1 2">
    <name type="scientific">Priestia filamentosa</name>
    <dbReference type="NCBI Taxonomy" id="1402861"/>
    <lineage>
        <taxon>Bacteria</taxon>
        <taxon>Bacillati</taxon>
        <taxon>Bacillota</taxon>
        <taxon>Bacilli</taxon>
        <taxon>Bacillales</taxon>
        <taxon>Bacillaceae</taxon>
        <taxon>Priestia</taxon>
    </lineage>
</organism>
<protein>
    <submittedName>
        <fullName evidence="1">Uncharacterized protein</fullName>
    </submittedName>
</protein>
<reference evidence="1 2" key="1">
    <citation type="journal article" date="2015" name="PLoS ONE">
        <title>Genome Sequence of Bacillus endophyticus and Analysis of Its Companion Mechanism in the Ketogulonigenium vulgare-Bacillus Strain Consortium.</title>
        <authorList>
            <person name="Jia N."/>
            <person name="Du J."/>
            <person name="Ding M.Z."/>
            <person name="Gao F."/>
            <person name="Yuan Y.J."/>
        </authorList>
    </citation>
    <scope>NUCLEOTIDE SEQUENCE [LARGE SCALE GENOMIC DNA]</scope>
    <source>
        <strain evidence="1 2">Hbe603</strain>
    </source>
</reference>
<dbReference type="Pfam" id="PF08241">
    <property type="entry name" value="Methyltransf_11"/>
    <property type="match status" value="1"/>
</dbReference>
<sequence>MKEALGTKNQWNPEYYDQTASFVAKYGEDVLLLLRAKEGECILDLGCGTGSHAHQIALLGASVIGIDASQNMIRKAKESYPHLEFRIGSGEDFQLERKVDAVFSNAALHWMKRPERVISSVNHCLKSGGRFVGEMGCRGNVDSIIQALYQALEEYGIEKKDIYNPWYFPSVGEYTTLLEQGGFEVCYVSSFVRPTELAKENEGIKGWIANFAGDFLTHIDQSIQGEVVKRVESIAKEHLYKNEKWVADYKRLRFLAIKNKEQKTL</sequence>
<dbReference type="Proteomes" id="UP000036202">
    <property type="component" value="Chromosome"/>
</dbReference>
<accession>A0A1X7G478</accession>
<dbReference type="EMBL" id="CP011974">
    <property type="protein sequence ID" value="AKO91881.1"/>
    <property type="molecule type" value="Genomic_DNA"/>
</dbReference>